<dbReference type="EMBL" id="JAANYQ010000006">
    <property type="protein sequence ID" value="KAF4123442.1"/>
    <property type="molecule type" value="Genomic_DNA"/>
</dbReference>
<keyword evidence="3 6" id="KW-0812">Transmembrane</keyword>
<dbReference type="InterPro" id="IPR005349">
    <property type="entry name" value="TMEM14"/>
</dbReference>
<evidence type="ECO:0000256" key="4">
    <source>
        <dbReference type="ARBA" id="ARBA00022989"/>
    </source>
</evidence>
<dbReference type="InterPro" id="IPR044890">
    <property type="entry name" value="TMEM14_sf"/>
</dbReference>
<comment type="similarity">
    <text evidence="2">Belongs to the TMEM14 family.</text>
</comment>
<evidence type="ECO:0000256" key="5">
    <source>
        <dbReference type="ARBA" id="ARBA00023136"/>
    </source>
</evidence>
<evidence type="ECO:0000256" key="3">
    <source>
        <dbReference type="ARBA" id="ARBA00022692"/>
    </source>
</evidence>
<accession>A0A9P4YX63</accession>
<dbReference type="GO" id="GO:0016020">
    <property type="term" value="C:membrane"/>
    <property type="evidence" value="ECO:0007669"/>
    <property type="project" value="UniProtKB-SubCell"/>
</dbReference>
<protein>
    <submittedName>
        <fullName evidence="7">Transmembrane proteins 14C</fullName>
    </submittedName>
</protein>
<name>A0A9P4YX63_9HYPO</name>
<sequence length="117" mass="12301">MVRNCARPLPRANEQLKYTSIVLAALTAGGGIMGYAKTKSLPSIIAGCTVGALYALGAYRMHTRQPYGVELSLLASVVLGSSAIPRAIRLGKPVPVGLSVLSIVGMLTFGNAFRKRL</sequence>
<evidence type="ECO:0000313" key="8">
    <source>
        <dbReference type="Proteomes" id="UP000749293"/>
    </source>
</evidence>
<evidence type="ECO:0000256" key="2">
    <source>
        <dbReference type="ARBA" id="ARBA00007590"/>
    </source>
</evidence>
<comment type="subcellular location">
    <subcellularLocation>
        <location evidence="1">Membrane</location>
    </subcellularLocation>
</comment>
<feature type="transmembrane region" description="Helical" evidence="6">
    <location>
        <begin position="16"/>
        <end position="35"/>
    </location>
</feature>
<feature type="transmembrane region" description="Helical" evidence="6">
    <location>
        <begin position="94"/>
        <end position="113"/>
    </location>
</feature>
<gene>
    <name evidence="7" type="ORF">GMORB2_6143</name>
</gene>
<dbReference type="RefSeq" id="XP_035322094.1">
    <property type="nucleotide sequence ID" value="XM_035468113.1"/>
</dbReference>
<dbReference type="GeneID" id="55972368"/>
<organism evidence="7 8">
    <name type="scientific">Geosmithia morbida</name>
    <dbReference type="NCBI Taxonomy" id="1094350"/>
    <lineage>
        <taxon>Eukaryota</taxon>
        <taxon>Fungi</taxon>
        <taxon>Dikarya</taxon>
        <taxon>Ascomycota</taxon>
        <taxon>Pezizomycotina</taxon>
        <taxon>Sordariomycetes</taxon>
        <taxon>Hypocreomycetidae</taxon>
        <taxon>Hypocreales</taxon>
        <taxon>Bionectriaceae</taxon>
        <taxon>Geosmithia</taxon>
    </lineage>
</organism>
<dbReference type="PANTHER" id="PTHR12668:SF15">
    <property type="entry name" value="UPF0136 DOMAIN PROTEIN (AFU_ORTHOLOGUE AFUA_1G03720)"/>
    <property type="match status" value="1"/>
</dbReference>
<dbReference type="PANTHER" id="PTHR12668">
    <property type="entry name" value="TRANSMEMBRANE PROTEIN 14, 15"/>
    <property type="match status" value="1"/>
</dbReference>
<keyword evidence="8" id="KW-1185">Reference proteome</keyword>
<dbReference type="OrthoDB" id="5620at2759"/>
<evidence type="ECO:0000256" key="6">
    <source>
        <dbReference type="SAM" id="Phobius"/>
    </source>
</evidence>
<keyword evidence="5 6" id="KW-0472">Membrane</keyword>
<comment type="caution">
    <text evidence="7">The sequence shown here is derived from an EMBL/GenBank/DDBJ whole genome shotgun (WGS) entry which is preliminary data.</text>
</comment>
<feature type="transmembrane region" description="Helical" evidence="6">
    <location>
        <begin position="41"/>
        <end position="59"/>
    </location>
</feature>
<dbReference type="Pfam" id="PF03647">
    <property type="entry name" value="Tmemb_14"/>
    <property type="match status" value="1"/>
</dbReference>
<dbReference type="Proteomes" id="UP000749293">
    <property type="component" value="Unassembled WGS sequence"/>
</dbReference>
<evidence type="ECO:0000256" key="1">
    <source>
        <dbReference type="ARBA" id="ARBA00004370"/>
    </source>
</evidence>
<proteinExistence type="inferred from homology"/>
<evidence type="ECO:0000313" key="7">
    <source>
        <dbReference type="EMBL" id="KAF4123442.1"/>
    </source>
</evidence>
<feature type="transmembrane region" description="Helical" evidence="6">
    <location>
        <begin position="71"/>
        <end position="88"/>
    </location>
</feature>
<keyword evidence="4 6" id="KW-1133">Transmembrane helix</keyword>
<reference evidence="7" key="1">
    <citation type="submission" date="2020-03" db="EMBL/GenBank/DDBJ databases">
        <title>Site-based positive gene gene selection in Geosmithia morbida across the United States reveals a broad range of putative effectors and factors for local host and environmental adapation.</title>
        <authorList>
            <person name="Onufrak A."/>
            <person name="Murdoch R.W."/>
            <person name="Gazis R."/>
            <person name="Huff M."/>
            <person name="Staton M."/>
            <person name="Klingeman W."/>
            <person name="Hadziabdic D."/>
        </authorList>
    </citation>
    <scope>NUCLEOTIDE SEQUENCE</scope>
    <source>
        <strain evidence="7">1262</strain>
    </source>
</reference>
<dbReference type="AlphaFoldDB" id="A0A9P4YX63"/>
<dbReference type="Gene3D" id="1.10.10.1740">
    <property type="entry name" value="Transmembrane protein 14-like"/>
    <property type="match status" value="1"/>
</dbReference>